<keyword evidence="5" id="KW-0375">Hydrogen ion transport</keyword>
<comment type="subcellular location">
    <subcellularLocation>
        <location evidence="1">Mitochondrion membrane</location>
    </subcellularLocation>
</comment>
<evidence type="ECO:0000313" key="11">
    <source>
        <dbReference type="EMBL" id="SPO41875.1"/>
    </source>
</evidence>
<dbReference type="GO" id="GO:0015078">
    <property type="term" value="F:proton transmembrane transporter activity"/>
    <property type="evidence" value="ECO:0007669"/>
    <property type="project" value="InterPro"/>
</dbReference>
<dbReference type="AlphaFoldDB" id="A0A5C3FDW5"/>
<organism evidence="11 12">
    <name type="scientific">Pseudozyma flocculosa</name>
    <dbReference type="NCBI Taxonomy" id="84751"/>
    <lineage>
        <taxon>Eukaryota</taxon>
        <taxon>Fungi</taxon>
        <taxon>Dikarya</taxon>
        <taxon>Basidiomycota</taxon>
        <taxon>Ustilaginomycotina</taxon>
        <taxon>Ustilaginomycetes</taxon>
        <taxon>Ustilaginales</taxon>
        <taxon>Ustilaginaceae</taxon>
        <taxon>Pseudozyma</taxon>
    </lineage>
</organism>
<evidence type="ECO:0000313" key="12">
    <source>
        <dbReference type="Proteomes" id="UP000323386"/>
    </source>
</evidence>
<comment type="similarity">
    <text evidence="2">Belongs to the ATPase g subunit family.</text>
</comment>
<protein>
    <submittedName>
        <fullName evidence="11">Related to ATP20 - subunit G of mitochondrial F1F0-ATP Synthase</fullName>
    </submittedName>
</protein>
<evidence type="ECO:0000256" key="7">
    <source>
        <dbReference type="ARBA" id="ARBA00023128"/>
    </source>
</evidence>
<evidence type="ECO:0000256" key="3">
    <source>
        <dbReference type="ARBA" id="ARBA00022448"/>
    </source>
</evidence>
<keyword evidence="4" id="KW-0138">CF(0)</keyword>
<keyword evidence="3" id="KW-0813">Transport</keyword>
<dbReference type="OrthoDB" id="437at2759"/>
<proteinExistence type="inferred from homology"/>
<evidence type="ECO:0000256" key="8">
    <source>
        <dbReference type="ARBA" id="ARBA00023136"/>
    </source>
</evidence>
<reference evidence="11 12" key="1">
    <citation type="submission" date="2018-03" db="EMBL/GenBank/DDBJ databases">
        <authorList>
            <person name="Guldener U."/>
        </authorList>
    </citation>
    <scope>NUCLEOTIDE SEQUENCE [LARGE SCALE GENOMIC DNA]</scope>
    <source>
        <strain evidence="11 12">DAOM196992</strain>
    </source>
</reference>
<feature type="compositionally biased region" description="Low complexity" evidence="10">
    <location>
        <begin position="20"/>
        <end position="33"/>
    </location>
</feature>
<evidence type="ECO:0000256" key="6">
    <source>
        <dbReference type="ARBA" id="ARBA00023065"/>
    </source>
</evidence>
<evidence type="ECO:0000256" key="1">
    <source>
        <dbReference type="ARBA" id="ARBA00004325"/>
    </source>
</evidence>
<keyword evidence="7" id="KW-0496">Mitochondrion</keyword>
<evidence type="ECO:0000256" key="9">
    <source>
        <dbReference type="ARBA" id="ARBA00023310"/>
    </source>
</evidence>
<dbReference type="Pfam" id="PF04718">
    <property type="entry name" value="ATP-synt_G"/>
    <property type="match status" value="1"/>
</dbReference>
<dbReference type="GO" id="GO:0015986">
    <property type="term" value="P:proton motive force-driven ATP synthesis"/>
    <property type="evidence" value="ECO:0007669"/>
    <property type="project" value="InterPro"/>
</dbReference>
<dbReference type="InterPro" id="IPR006808">
    <property type="entry name" value="ATP_synth_F0_gsu_mt"/>
</dbReference>
<keyword evidence="9" id="KW-0066">ATP synthesis</keyword>
<dbReference type="GO" id="GO:0031966">
    <property type="term" value="C:mitochondrial membrane"/>
    <property type="evidence" value="ECO:0007669"/>
    <property type="project" value="UniProtKB-SubCell"/>
</dbReference>
<keyword evidence="12" id="KW-1185">Reference proteome</keyword>
<evidence type="ECO:0000256" key="2">
    <source>
        <dbReference type="ARBA" id="ARBA00005699"/>
    </source>
</evidence>
<evidence type="ECO:0000256" key="5">
    <source>
        <dbReference type="ARBA" id="ARBA00022781"/>
    </source>
</evidence>
<evidence type="ECO:0000256" key="4">
    <source>
        <dbReference type="ARBA" id="ARBA00022547"/>
    </source>
</evidence>
<name>A0A5C3FDW5_9BASI</name>
<evidence type="ECO:0000256" key="10">
    <source>
        <dbReference type="SAM" id="MobiDB-lite"/>
    </source>
</evidence>
<gene>
    <name evidence="11" type="ORF">PSFLO_07357</name>
</gene>
<accession>A0A5C3FDW5</accession>
<feature type="region of interest" description="Disordered" evidence="10">
    <location>
        <begin position="1"/>
        <end position="33"/>
    </location>
</feature>
<dbReference type="EMBL" id="OOIP01000032">
    <property type="protein sequence ID" value="SPO41875.1"/>
    <property type="molecule type" value="Genomic_DNA"/>
</dbReference>
<keyword evidence="6" id="KW-0406">Ion transport</keyword>
<keyword evidence="8" id="KW-0472">Membrane</keyword>
<dbReference type="Proteomes" id="UP000323386">
    <property type="component" value="Unassembled WGS sequence"/>
</dbReference>
<dbReference type="GO" id="GO:0045259">
    <property type="term" value="C:proton-transporting ATP synthase complex"/>
    <property type="evidence" value="ECO:0007669"/>
    <property type="project" value="UniProtKB-KW"/>
</dbReference>
<sequence length="169" mass="18094">MTMFRTALRSVGRQSRGFTSSSKAAAQESSSSSAAAQKASNTLQSLSEKAQQIGGPVVKRVEGLLGGYSEPLQYNLKVAGSVAKQVYIAEGLAPPTSVSSITSAYRTIWSRVTDAGYWGQLLTKGQWKQVGIYAVEAYGIFTIGEMIGRRSLVGYKLDTSKHGHHGAHH</sequence>